<proteinExistence type="predicted"/>
<protein>
    <submittedName>
        <fullName evidence="1">Uncharacterized protein</fullName>
    </submittedName>
</protein>
<reference evidence="2" key="3">
    <citation type="journal article" date="2014" name="Nature">
        <title>Elephant shark genome provides unique insights into gnathostome evolution.</title>
        <authorList>
            <consortium name="International Elephant Shark Genome Sequencing Consortium"/>
            <person name="Venkatesh B."/>
            <person name="Lee A.P."/>
            <person name="Ravi V."/>
            <person name="Maurya A.K."/>
            <person name="Lian M.M."/>
            <person name="Swann J.B."/>
            <person name="Ohta Y."/>
            <person name="Flajnik M.F."/>
            <person name="Sutoh Y."/>
            <person name="Kasahara M."/>
            <person name="Hoon S."/>
            <person name="Gangu V."/>
            <person name="Roy S.W."/>
            <person name="Irimia M."/>
            <person name="Korzh V."/>
            <person name="Kondrychyn I."/>
            <person name="Lim Z.W."/>
            <person name="Tay B.H."/>
            <person name="Tohari S."/>
            <person name="Kong K.W."/>
            <person name="Ho S."/>
            <person name="Lorente-Galdos B."/>
            <person name="Quilez J."/>
            <person name="Marques-Bonet T."/>
            <person name="Raney B.J."/>
            <person name="Ingham P.W."/>
            <person name="Tay A."/>
            <person name="Hillier L.W."/>
            <person name="Minx P."/>
            <person name="Boehm T."/>
            <person name="Wilson R.K."/>
            <person name="Brenner S."/>
            <person name="Warren W.C."/>
        </authorList>
    </citation>
    <scope>NUCLEOTIDE SEQUENCE [LARGE SCALE GENOMIC DNA]</scope>
</reference>
<reference evidence="1" key="5">
    <citation type="submission" date="2025-09" db="UniProtKB">
        <authorList>
            <consortium name="Ensembl"/>
        </authorList>
    </citation>
    <scope>IDENTIFICATION</scope>
</reference>
<dbReference type="Ensembl" id="ENSCMIT00000041107.1">
    <property type="protein sequence ID" value="ENSCMIP00000040534.1"/>
    <property type="gene ID" value="ENSCMIG00000016896.1"/>
</dbReference>
<name>A0A4W3JB38_CALMI</name>
<reference evidence="2" key="2">
    <citation type="journal article" date="2007" name="PLoS Biol.">
        <title>Survey sequencing and comparative analysis of the elephant shark (Callorhinchus milii) genome.</title>
        <authorList>
            <person name="Venkatesh B."/>
            <person name="Kirkness E.F."/>
            <person name="Loh Y.H."/>
            <person name="Halpern A.L."/>
            <person name="Lee A.P."/>
            <person name="Johnson J."/>
            <person name="Dandona N."/>
            <person name="Viswanathan L.D."/>
            <person name="Tay A."/>
            <person name="Venter J.C."/>
            <person name="Strausberg R.L."/>
            <person name="Brenner S."/>
        </authorList>
    </citation>
    <scope>NUCLEOTIDE SEQUENCE [LARGE SCALE GENOMIC DNA]</scope>
</reference>
<reference evidence="2" key="1">
    <citation type="journal article" date="2006" name="Science">
        <title>Ancient noncoding elements conserved in the human genome.</title>
        <authorList>
            <person name="Venkatesh B."/>
            <person name="Kirkness E.F."/>
            <person name="Loh Y.H."/>
            <person name="Halpern A.L."/>
            <person name="Lee A.P."/>
            <person name="Johnson J."/>
            <person name="Dandona N."/>
            <person name="Viswanathan L.D."/>
            <person name="Tay A."/>
            <person name="Venter J.C."/>
            <person name="Strausberg R.L."/>
            <person name="Brenner S."/>
        </authorList>
    </citation>
    <scope>NUCLEOTIDE SEQUENCE [LARGE SCALE GENOMIC DNA]</scope>
</reference>
<evidence type="ECO:0000313" key="1">
    <source>
        <dbReference type="Ensembl" id="ENSCMIP00000040534.1"/>
    </source>
</evidence>
<evidence type="ECO:0000313" key="2">
    <source>
        <dbReference type="Proteomes" id="UP000314986"/>
    </source>
</evidence>
<reference evidence="1" key="4">
    <citation type="submission" date="2025-08" db="UniProtKB">
        <authorList>
            <consortium name="Ensembl"/>
        </authorList>
    </citation>
    <scope>IDENTIFICATION</scope>
</reference>
<dbReference type="AlphaFoldDB" id="A0A4W3JB38"/>
<dbReference type="GeneTree" id="ENSGT00940000155137"/>
<accession>A0A4W3JB38</accession>
<dbReference type="Proteomes" id="UP000314986">
    <property type="component" value="Unassembled WGS sequence"/>
</dbReference>
<organism evidence="1 2">
    <name type="scientific">Callorhinchus milii</name>
    <name type="common">Ghost shark</name>
    <dbReference type="NCBI Taxonomy" id="7868"/>
    <lineage>
        <taxon>Eukaryota</taxon>
        <taxon>Metazoa</taxon>
        <taxon>Chordata</taxon>
        <taxon>Craniata</taxon>
        <taxon>Vertebrata</taxon>
        <taxon>Chondrichthyes</taxon>
        <taxon>Holocephali</taxon>
        <taxon>Chimaeriformes</taxon>
        <taxon>Callorhinchidae</taxon>
        <taxon>Callorhinchus</taxon>
    </lineage>
</organism>
<sequence length="155" mass="17836">TACQVWGLNTQQNFQDEDAYYQFSRDECDVPACPFGKEEEWKNGVRLLAHMVPYVQSRTTMLTLVTFILLSHLLCFSYQRSIPESQMPNDEVNTVRMKERGQDALVLKKVSSASPAPTAGSAQNDWSSQMDHISRSFRIQNWPKIDRYNIAAIHY</sequence>
<keyword evidence="2" id="KW-1185">Reference proteome</keyword>